<dbReference type="Proteomes" id="UP000828390">
    <property type="component" value="Unassembled WGS sequence"/>
</dbReference>
<comment type="caution">
    <text evidence="2">The sequence shown here is derived from an EMBL/GenBank/DDBJ whole genome shotgun (WGS) entry which is preliminary data.</text>
</comment>
<reference evidence="2" key="1">
    <citation type="journal article" date="2019" name="bioRxiv">
        <title>The Genome of the Zebra Mussel, Dreissena polymorpha: A Resource for Invasive Species Research.</title>
        <authorList>
            <person name="McCartney M.A."/>
            <person name="Auch B."/>
            <person name="Kono T."/>
            <person name="Mallez S."/>
            <person name="Zhang Y."/>
            <person name="Obille A."/>
            <person name="Becker A."/>
            <person name="Abrahante J.E."/>
            <person name="Garbe J."/>
            <person name="Badalamenti J.P."/>
            <person name="Herman A."/>
            <person name="Mangelson H."/>
            <person name="Liachko I."/>
            <person name="Sullivan S."/>
            <person name="Sone E.D."/>
            <person name="Koren S."/>
            <person name="Silverstein K.A.T."/>
            <person name="Beckman K.B."/>
            <person name="Gohl D.M."/>
        </authorList>
    </citation>
    <scope>NUCLEOTIDE SEQUENCE</scope>
    <source>
        <strain evidence="2">Duluth1</strain>
        <tissue evidence="2">Whole animal</tissue>
    </source>
</reference>
<accession>A0A9D4LYM7</accession>
<gene>
    <name evidence="2" type="ORF">DPMN_030707</name>
</gene>
<proteinExistence type="predicted"/>
<dbReference type="AlphaFoldDB" id="A0A9D4LYM7"/>
<protein>
    <submittedName>
        <fullName evidence="2">Uncharacterized protein</fullName>
    </submittedName>
</protein>
<evidence type="ECO:0000313" key="2">
    <source>
        <dbReference type="EMBL" id="KAH3867575.1"/>
    </source>
</evidence>
<name>A0A9D4LYM7_DREPO</name>
<sequence>MCDALYFFSTRLISDALGQNCPADRRIDGFTCGGGRGSIECPTGSQCVLSPGGDHRYCCWDATTPGAAPCDDPMVNSGVFTQCTPGQDSTCPGSCHTCEAVGSQGMNMGLCCPQVTRPGCENSSPALVAFEAARRRIIGSRGGTSIQGGAFQSQDTTGFQSATETSVEQPTRTVSPCGGDTRPTAYCGSVNPCSTGQRCVGIGFGRGVCCPDALGMSTFMGTGGSAQAFSQQSMF</sequence>
<feature type="region of interest" description="Disordered" evidence="1">
    <location>
        <begin position="144"/>
        <end position="176"/>
    </location>
</feature>
<evidence type="ECO:0000313" key="3">
    <source>
        <dbReference type="Proteomes" id="UP000828390"/>
    </source>
</evidence>
<evidence type="ECO:0000256" key="1">
    <source>
        <dbReference type="SAM" id="MobiDB-lite"/>
    </source>
</evidence>
<keyword evidence="3" id="KW-1185">Reference proteome</keyword>
<feature type="compositionally biased region" description="Polar residues" evidence="1">
    <location>
        <begin position="151"/>
        <end position="174"/>
    </location>
</feature>
<dbReference type="EMBL" id="JAIWYP010000002">
    <property type="protein sequence ID" value="KAH3867575.1"/>
    <property type="molecule type" value="Genomic_DNA"/>
</dbReference>
<organism evidence="2 3">
    <name type="scientific">Dreissena polymorpha</name>
    <name type="common">Zebra mussel</name>
    <name type="synonym">Mytilus polymorpha</name>
    <dbReference type="NCBI Taxonomy" id="45954"/>
    <lineage>
        <taxon>Eukaryota</taxon>
        <taxon>Metazoa</taxon>
        <taxon>Spiralia</taxon>
        <taxon>Lophotrochozoa</taxon>
        <taxon>Mollusca</taxon>
        <taxon>Bivalvia</taxon>
        <taxon>Autobranchia</taxon>
        <taxon>Heteroconchia</taxon>
        <taxon>Euheterodonta</taxon>
        <taxon>Imparidentia</taxon>
        <taxon>Neoheterodontei</taxon>
        <taxon>Myida</taxon>
        <taxon>Dreissenoidea</taxon>
        <taxon>Dreissenidae</taxon>
        <taxon>Dreissena</taxon>
    </lineage>
</organism>
<dbReference type="InterPro" id="IPR006150">
    <property type="entry name" value="Cys_repeat_1"/>
</dbReference>
<dbReference type="SMART" id="SM00289">
    <property type="entry name" value="WR1"/>
    <property type="match status" value="3"/>
</dbReference>
<reference evidence="2" key="2">
    <citation type="submission" date="2020-11" db="EMBL/GenBank/DDBJ databases">
        <authorList>
            <person name="McCartney M.A."/>
            <person name="Auch B."/>
            <person name="Kono T."/>
            <person name="Mallez S."/>
            <person name="Becker A."/>
            <person name="Gohl D.M."/>
            <person name="Silverstein K.A.T."/>
            <person name="Koren S."/>
            <person name="Bechman K.B."/>
            <person name="Herman A."/>
            <person name="Abrahante J.E."/>
            <person name="Garbe J."/>
        </authorList>
    </citation>
    <scope>NUCLEOTIDE SEQUENCE</scope>
    <source>
        <strain evidence="2">Duluth1</strain>
        <tissue evidence="2">Whole animal</tissue>
    </source>
</reference>